<dbReference type="InterPro" id="IPR003673">
    <property type="entry name" value="CoA-Trfase_fam_III"/>
</dbReference>
<feature type="compositionally biased region" description="Basic and acidic residues" evidence="1">
    <location>
        <begin position="213"/>
        <end position="231"/>
    </location>
</feature>
<reference evidence="3" key="1">
    <citation type="journal article" date="2019" name="Int. J. Syst. Evol. Microbiol.">
        <title>The Global Catalogue of Microorganisms (GCM) 10K type strain sequencing project: providing services to taxonomists for standard genome sequencing and annotation.</title>
        <authorList>
            <consortium name="The Broad Institute Genomics Platform"/>
            <consortium name="The Broad Institute Genome Sequencing Center for Infectious Disease"/>
            <person name="Wu L."/>
            <person name="Ma J."/>
        </authorList>
    </citation>
    <scope>NUCLEOTIDE SEQUENCE [LARGE SCALE GENOMIC DNA]</scope>
    <source>
        <strain evidence="3">JCM 3106</strain>
    </source>
</reference>
<sequence>MVEDHVRKLAAELGITLPPLRVSGSDPVLPSVFRVGTAAAIAVGAATAAVAAFRGDGSEAAVDVREAAVAFRDERHLRINGAPVDLWAPLSGDYRTADGWVRLHCNFDHHRDAALMALDLPAGANADAVIRACAGRGAVEIEEAVTRAGGCAAAMRDRAEWRGHPQFRAVAASPLVRLTRIDGPDGSDGPARPDGPDCLDGPDGPDTSNGSDGPDRSDGPDGPDGFDRPDGPDGPDGPDRPIGPVGFETRGGIEAKGGTGARPGTRGERALEGVRVLDLTRVLSGPYATRVLASHGARVLRVGAGHLPEVPGAVIGSAFGKRSCHLDLRTRQGRAGLRALVAGADVFVQSYRPGALEALGFGPRELAAIRPGIVCVDISAYGGHGPWAGRRGFDSLVQIACGIAHEGGDGSRPCPLPAQVLDHATGHLAAFGAVAGLLRRSVEGGSWRVELSLARTAHWLDGLGRVDGAATPEPDVADLLQETESAFGRLTHLRPPGTVGGRSPYWSSPPPRQGEHPPAWW</sequence>
<gene>
    <name evidence="2" type="ORF">GCM10017559_79650</name>
</gene>
<dbReference type="PANTHER" id="PTHR48228:SF4">
    <property type="entry name" value="BLR3030 PROTEIN"/>
    <property type="match status" value="1"/>
</dbReference>
<evidence type="ECO:0000313" key="3">
    <source>
        <dbReference type="Proteomes" id="UP001499930"/>
    </source>
</evidence>
<proteinExistence type="predicted"/>
<protein>
    <recommendedName>
        <fullName evidence="4">Carnitine dehydratase</fullName>
    </recommendedName>
</protein>
<dbReference type="Pfam" id="PF02515">
    <property type="entry name" value="CoA_transf_3"/>
    <property type="match status" value="1"/>
</dbReference>
<feature type="region of interest" description="Disordered" evidence="1">
    <location>
        <begin position="491"/>
        <end position="521"/>
    </location>
</feature>
<dbReference type="InterPro" id="IPR050509">
    <property type="entry name" value="CoA-transferase_III"/>
</dbReference>
<dbReference type="SUPFAM" id="SSF89796">
    <property type="entry name" value="CoA-transferase family III (CaiB/BaiF)"/>
    <property type="match status" value="2"/>
</dbReference>
<evidence type="ECO:0000313" key="2">
    <source>
        <dbReference type="EMBL" id="GAA3039433.1"/>
    </source>
</evidence>
<dbReference type="PANTHER" id="PTHR48228">
    <property type="entry name" value="SUCCINYL-COA--D-CITRAMALATE COA-TRANSFERASE"/>
    <property type="match status" value="1"/>
</dbReference>
<evidence type="ECO:0000256" key="1">
    <source>
        <dbReference type="SAM" id="MobiDB-lite"/>
    </source>
</evidence>
<dbReference type="Gene3D" id="3.40.50.10540">
    <property type="entry name" value="Crotonobetainyl-coa:carnitine coa-transferase, domain 1"/>
    <property type="match status" value="1"/>
</dbReference>
<keyword evidence="3" id="KW-1185">Reference proteome</keyword>
<dbReference type="InterPro" id="IPR023606">
    <property type="entry name" value="CoA-Trfase_III_dom_1_sf"/>
</dbReference>
<comment type="caution">
    <text evidence="2">The sequence shown here is derived from an EMBL/GenBank/DDBJ whole genome shotgun (WGS) entry which is preliminary data.</text>
</comment>
<evidence type="ECO:0008006" key="4">
    <source>
        <dbReference type="Google" id="ProtNLM"/>
    </source>
</evidence>
<feature type="region of interest" description="Disordered" evidence="1">
    <location>
        <begin position="179"/>
        <end position="267"/>
    </location>
</feature>
<feature type="compositionally biased region" description="Low complexity" evidence="1">
    <location>
        <begin position="196"/>
        <end position="212"/>
    </location>
</feature>
<dbReference type="RefSeq" id="WP_344906975.1">
    <property type="nucleotide sequence ID" value="NZ_BAAAWD010000029.1"/>
</dbReference>
<dbReference type="Proteomes" id="UP001499930">
    <property type="component" value="Unassembled WGS sequence"/>
</dbReference>
<accession>A0ABP6LCD5</accession>
<name>A0ABP6LCD5_9ACTN</name>
<organism evidence="2 3">
    <name type="scientific">Streptosporangium longisporum</name>
    <dbReference type="NCBI Taxonomy" id="46187"/>
    <lineage>
        <taxon>Bacteria</taxon>
        <taxon>Bacillati</taxon>
        <taxon>Actinomycetota</taxon>
        <taxon>Actinomycetes</taxon>
        <taxon>Streptosporangiales</taxon>
        <taxon>Streptosporangiaceae</taxon>
        <taxon>Streptosporangium</taxon>
    </lineage>
</organism>
<dbReference type="EMBL" id="BAAAWD010000029">
    <property type="protein sequence ID" value="GAA3039433.1"/>
    <property type="molecule type" value="Genomic_DNA"/>
</dbReference>